<keyword evidence="2" id="KW-0812">Transmembrane</keyword>
<sequence length="274" mass="30307">MADGIDQSMDILVPISWCLVLAIRVWAVWAWKPLIGIMIVVLSAACGIPGMFFLSRFLNGIQYPELDIPGASEPLQRCFYRMTNKEVVVPWILLMVCDMAGFILMAIPGIGAYRDGGSSGLVKIVYRDGVIYYALTFSETYVSLKEFLQTHGTPTVVSLINVIVILLLSNDLVLLLSGLERVLHSILASHVILHIRKMASQDNGQMRDMSTGMLATVEFSSEFTRTEDVFATSMYYRSGFELEGQQLEGDLGSPVPPTRSENHNSQSMANGTRS</sequence>
<keyword evidence="4" id="KW-1185">Reference proteome</keyword>
<dbReference type="EMBL" id="CM032186">
    <property type="protein sequence ID" value="KAG7091624.1"/>
    <property type="molecule type" value="Genomic_DNA"/>
</dbReference>
<dbReference type="OrthoDB" id="3350812at2759"/>
<name>A0A9P7UTV7_9AGAR</name>
<feature type="transmembrane region" description="Helical" evidence="2">
    <location>
        <begin position="87"/>
        <end position="112"/>
    </location>
</feature>
<dbReference type="AlphaFoldDB" id="A0A9P7UTV7"/>
<keyword evidence="2" id="KW-1133">Transmembrane helix</keyword>
<gene>
    <name evidence="3" type="ORF">E1B28_010643</name>
</gene>
<reference evidence="3" key="1">
    <citation type="journal article" date="2021" name="Genome Biol. Evol.">
        <title>The assembled and annotated genome of the fairy-ring fungus Marasmius oreades.</title>
        <authorList>
            <person name="Hiltunen M."/>
            <person name="Ament-Velasquez S.L."/>
            <person name="Johannesson H."/>
        </authorList>
    </citation>
    <scope>NUCLEOTIDE SEQUENCE</scope>
    <source>
        <strain evidence="3">03SP1</strain>
    </source>
</reference>
<comment type="caution">
    <text evidence="3">The sequence shown here is derived from an EMBL/GenBank/DDBJ whole genome shotgun (WGS) entry which is preliminary data.</text>
</comment>
<protein>
    <submittedName>
        <fullName evidence="3">Uncharacterized protein</fullName>
    </submittedName>
</protein>
<proteinExistence type="predicted"/>
<dbReference type="KEGG" id="more:E1B28_010643"/>
<accession>A0A9P7UTV7</accession>
<dbReference type="GeneID" id="66079719"/>
<feature type="region of interest" description="Disordered" evidence="1">
    <location>
        <begin position="247"/>
        <end position="274"/>
    </location>
</feature>
<evidence type="ECO:0000256" key="2">
    <source>
        <dbReference type="SAM" id="Phobius"/>
    </source>
</evidence>
<feature type="transmembrane region" description="Helical" evidence="2">
    <location>
        <begin position="35"/>
        <end position="54"/>
    </location>
</feature>
<organism evidence="3 4">
    <name type="scientific">Marasmius oreades</name>
    <name type="common">fairy-ring Marasmius</name>
    <dbReference type="NCBI Taxonomy" id="181124"/>
    <lineage>
        <taxon>Eukaryota</taxon>
        <taxon>Fungi</taxon>
        <taxon>Dikarya</taxon>
        <taxon>Basidiomycota</taxon>
        <taxon>Agaricomycotina</taxon>
        <taxon>Agaricomycetes</taxon>
        <taxon>Agaricomycetidae</taxon>
        <taxon>Agaricales</taxon>
        <taxon>Marasmiineae</taxon>
        <taxon>Marasmiaceae</taxon>
        <taxon>Marasmius</taxon>
    </lineage>
</organism>
<evidence type="ECO:0000313" key="3">
    <source>
        <dbReference type="EMBL" id="KAG7091624.1"/>
    </source>
</evidence>
<dbReference type="Proteomes" id="UP001049176">
    <property type="component" value="Chromosome 6"/>
</dbReference>
<keyword evidence="2" id="KW-0472">Membrane</keyword>
<dbReference type="RefSeq" id="XP_043008094.1">
    <property type="nucleotide sequence ID" value="XM_043155622.1"/>
</dbReference>
<evidence type="ECO:0000256" key="1">
    <source>
        <dbReference type="SAM" id="MobiDB-lite"/>
    </source>
</evidence>
<feature type="transmembrane region" description="Helical" evidence="2">
    <location>
        <begin position="12"/>
        <end position="29"/>
    </location>
</feature>
<feature type="transmembrane region" description="Helical" evidence="2">
    <location>
        <begin position="156"/>
        <end position="176"/>
    </location>
</feature>
<evidence type="ECO:0000313" key="4">
    <source>
        <dbReference type="Proteomes" id="UP001049176"/>
    </source>
</evidence>
<feature type="compositionally biased region" description="Polar residues" evidence="1">
    <location>
        <begin position="263"/>
        <end position="274"/>
    </location>
</feature>